<dbReference type="GO" id="GO:1990542">
    <property type="term" value="P:mitochondrial transmembrane transport"/>
    <property type="evidence" value="ECO:0007669"/>
    <property type="project" value="InterPro"/>
</dbReference>
<dbReference type="InterPro" id="IPR045315">
    <property type="entry name" value="Mtm1-like"/>
</dbReference>
<evidence type="ECO:0000313" key="13">
    <source>
        <dbReference type="EMBL" id="CAH0777825.1"/>
    </source>
</evidence>
<dbReference type="PANTHER" id="PTHR45760">
    <property type="entry name" value="FI19922P1-RELATED"/>
    <property type="match status" value="1"/>
</dbReference>
<dbReference type="InterPro" id="IPR018108">
    <property type="entry name" value="MCP_transmembrane"/>
</dbReference>
<protein>
    <recommendedName>
        <fullName evidence="15">Solute carrier family 25 member 40</fullName>
    </recommendedName>
</protein>
<feature type="transmembrane region" description="Helical" evidence="12">
    <location>
        <begin position="147"/>
        <end position="167"/>
    </location>
</feature>
<comment type="subcellular location">
    <subcellularLocation>
        <location evidence="1">Mitochondrion inner membrane</location>
        <topology evidence="1">Multi-pass membrane protein</topology>
    </subcellularLocation>
</comment>
<feature type="repeat" description="Solcar" evidence="10">
    <location>
        <begin position="56"/>
        <end position="175"/>
    </location>
</feature>
<gene>
    <name evidence="13" type="ORF">BEMITA_LOCUS13726</name>
</gene>
<keyword evidence="9 10" id="KW-0472">Membrane</keyword>
<evidence type="ECO:0000256" key="9">
    <source>
        <dbReference type="ARBA" id="ARBA00023136"/>
    </source>
</evidence>
<evidence type="ECO:0000256" key="1">
    <source>
        <dbReference type="ARBA" id="ARBA00004448"/>
    </source>
</evidence>
<evidence type="ECO:0000256" key="11">
    <source>
        <dbReference type="RuleBase" id="RU000488"/>
    </source>
</evidence>
<sequence length="397" mass="43895">MHILRHLGLANTGPIRSDLILAGSTNTNETLLNQQISNPVDPPQKELRMDDPRFRITPVQQMVAACGGALITSFIVTPFDVVKIRLQAQQKDLKQKCFIYCNGLMDHLCPCANGNSSSNEWFRRNSHFTGTVDAFVKISQREGMSSLWSGLSPTLVLALPATVVYFVTYEQLRIRLKDYVAEKSLKTNASTATSSQPPWIPLVSGATARLWAATAVSPLELIRTKMQSKNVTYKEMQGVLAGLLQSHGWRGLWRGLGPTLLRDVPFSGIYWVSYETFKSSTNSKSPSFLNSFLGGSISGTIAAIITTPFDVAKTYKQIDLMDNGPKYVSTVSILKSIYQSSGVRGLFMGLIPRVVKVAPACAIMVAFFEYGKNFFQNHNMNQYKLSRGLALEAESMD</sequence>
<evidence type="ECO:0000256" key="3">
    <source>
        <dbReference type="ARBA" id="ARBA00022448"/>
    </source>
</evidence>
<keyword evidence="5" id="KW-0677">Repeat</keyword>
<evidence type="ECO:0000256" key="6">
    <source>
        <dbReference type="ARBA" id="ARBA00022792"/>
    </source>
</evidence>
<keyword evidence="6" id="KW-0999">Mitochondrion inner membrane</keyword>
<dbReference type="Gene3D" id="1.50.40.10">
    <property type="entry name" value="Mitochondrial carrier domain"/>
    <property type="match status" value="2"/>
</dbReference>
<feature type="repeat" description="Solcar" evidence="10">
    <location>
        <begin position="286"/>
        <end position="374"/>
    </location>
</feature>
<dbReference type="GO" id="GO:0005743">
    <property type="term" value="C:mitochondrial inner membrane"/>
    <property type="evidence" value="ECO:0007669"/>
    <property type="project" value="UniProtKB-SubCell"/>
</dbReference>
<dbReference type="Proteomes" id="UP001152759">
    <property type="component" value="Chromosome 9"/>
</dbReference>
<keyword evidence="3 11" id="KW-0813">Transport</keyword>
<organism evidence="13 14">
    <name type="scientific">Bemisia tabaci</name>
    <name type="common">Sweetpotato whitefly</name>
    <name type="synonym">Aleurodes tabaci</name>
    <dbReference type="NCBI Taxonomy" id="7038"/>
    <lineage>
        <taxon>Eukaryota</taxon>
        <taxon>Metazoa</taxon>
        <taxon>Ecdysozoa</taxon>
        <taxon>Arthropoda</taxon>
        <taxon>Hexapoda</taxon>
        <taxon>Insecta</taxon>
        <taxon>Pterygota</taxon>
        <taxon>Neoptera</taxon>
        <taxon>Paraneoptera</taxon>
        <taxon>Hemiptera</taxon>
        <taxon>Sternorrhyncha</taxon>
        <taxon>Aleyrodoidea</taxon>
        <taxon>Aleyrodidae</taxon>
        <taxon>Aleyrodinae</taxon>
        <taxon>Bemisia</taxon>
    </lineage>
</organism>
<dbReference type="PANTHER" id="PTHR45760:SF2">
    <property type="entry name" value="FI19922P1-RELATED"/>
    <property type="match status" value="1"/>
</dbReference>
<evidence type="ECO:0000256" key="12">
    <source>
        <dbReference type="SAM" id="Phobius"/>
    </source>
</evidence>
<name>A0A9P0CHP8_BEMTA</name>
<comment type="similarity">
    <text evidence="2 11">Belongs to the mitochondrial carrier (TC 2.A.29) family.</text>
</comment>
<dbReference type="AlphaFoldDB" id="A0A9P0CHP8"/>
<evidence type="ECO:0000313" key="14">
    <source>
        <dbReference type="Proteomes" id="UP001152759"/>
    </source>
</evidence>
<evidence type="ECO:0000256" key="8">
    <source>
        <dbReference type="ARBA" id="ARBA00023128"/>
    </source>
</evidence>
<evidence type="ECO:0000256" key="2">
    <source>
        <dbReference type="ARBA" id="ARBA00006375"/>
    </source>
</evidence>
<evidence type="ECO:0008006" key="15">
    <source>
        <dbReference type="Google" id="ProtNLM"/>
    </source>
</evidence>
<keyword evidence="7 12" id="KW-1133">Transmembrane helix</keyword>
<dbReference type="KEGG" id="btab:109037001"/>
<dbReference type="Pfam" id="PF00153">
    <property type="entry name" value="Mito_carr"/>
    <property type="match status" value="3"/>
</dbReference>
<evidence type="ECO:0000256" key="5">
    <source>
        <dbReference type="ARBA" id="ARBA00022737"/>
    </source>
</evidence>
<keyword evidence="14" id="KW-1185">Reference proteome</keyword>
<keyword evidence="8" id="KW-0496">Mitochondrion</keyword>
<accession>A0A9P0CHP8</accession>
<evidence type="ECO:0000256" key="7">
    <source>
        <dbReference type="ARBA" id="ARBA00022989"/>
    </source>
</evidence>
<keyword evidence="4 10" id="KW-0812">Transmembrane</keyword>
<feature type="repeat" description="Solcar" evidence="10">
    <location>
        <begin position="196"/>
        <end position="280"/>
    </location>
</feature>
<dbReference type="PROSITE" id="PS50920">
    <property type="entry name" value="SOLCAR"/>
    <property type="match status" value="3"/>
</dbReference>
<reference evidence="13" key="1">
    <citation type="submission" date="2021-12" db="EMBL/GenBank/DDBJ databases">
        <authorList>
            <person name="King R."/>
        </authorList>
    </citation>
    <scope>NUCLEOTIDE SEQUENCE</scope>
</reference>
<dbReference type="InterPro" id="IPR023395">
    <property type="entry name" value="MCP_dom_sf"/>
</dbReference>
<proteinExistence type="inferred from homology"/>
<evidence type="ECO:0000256" key="10">
    <source>
        <dbReference type="PROSITE-ProRule" id="PRU00282"/>
    </source>
</evidence>
<evidence type="ECO:0000256" key="4">
    <source>
        <dbReference type="ARBA" id="ARBA00022692"/>
    </source>
</evidence>
<dbReference type="SUPFAM" id="SSF103506">
    <property type="entry name" value="Mitochondrial carrier"/>
    <property type="match status" value="1"/>
</dbReference>
<dbReference type="EMBL" id="OU963870">
    <property type="protein sequence ID" value="CAH0777825.1"/>
    <property type="molecule type" value="Genomic_DNA"/>
</dbReference>